<dbReference type="EMBL" id="KC153978">
    <property type="protein sequence ID" value="AGA63839.1"/>
    <property type="molecule type" value="Genomic_DNA"/>
</dbReference>
<accession>M4IUZ4</accession>
<sequence>MTTDIQIQYDVLSQKGLKPNQKSIHLRISESKNMYVIHRALVKQLHKKRQGNANCKTRSEVRGGGKKPWKQKGTGKARAGSIRSPLWKGGGVIFGPKTKEYTKKINKKEQQLAIRNLLYNKKNQTIIIDNTYFESNQPNTKLLLENINKLKINNTDKIIIVLSKKDVNTYLSIRNLKNIELIQANQLNLISIIRAKYLVITEESLDIIQKVYNE</sequence>
<keyword evidence="10" id="KW-0150">Chloroplast</keyword>
<gene>
    <name evidence="8 10" type="primary">rpl4</name>
</gene>
<dbReference type="SUPFAM" id="SSF52166">
    <property type="entry name" value="Ribosomal protein L4"/>
    <property type="match status" value="1"/>
</dbReference>
<dbReference type="InterPro" id="IPR013005">
    <property type="entry name" value="Ribosomal_uL4-like"/>
</dbReference>
<keyword evidence="6 8" id="KW-0687">Ribonucleoprotein</keyword>
<dbReference type="HAMAP" id="MF_01328_B">
    <property type="entry name" value="Ribosomal_uL4_B"/>
    <property type="match status" value="1"/>
</dbReference>
<dbReference type="PANTHER" id="PTHR10746">
    <property type="entry name" value="50S RIBOSOMAL PROTEIN L4"/>
    <property type="match status" value="1"/>
</dbReference>
<comment type="function">
    <text evidence="1 8">Probably binds the 23S rRNA.</text>
</comment>
<dbReference type="NCBIfam" id="TIGR03953">
    <property type="entry name" value="rplD_bact"/>
    <property type="match status" value="1"/>
</dbReference>
<evidence type="ECO:0000256" key="5">
    <source>
        <dbReference type="ARBA" id="ARBA00022980"/>
    </source>
</evidence>
<evidence type="ECO:0000256" key="4">
    <source>
        <dbReference type="ARBA" id="ARBA00022884"/>
    </source>
</evidence>
<dbReference type="GO" id="GO:0006412">
    <property type="term" value="P:translation"/>
    <property type="evidence" value="ECO:0007669"/>
    <property type="project" value="UniProtKB-UniRule"/>
</dbReference>
<evidence type="ECO:0000256" key="8">
    <source>
        <dbReference type="HAMAP-Rule" id="MF_01328"/>
    </source>
</evidence>
<feature type="compositionally biased region" description="Basic residues" evidence="9">
    <location>
        <begin position="64"/>
        <end position="75"/>
    </location>
</feature>
<dbReference type="Gene3D" id="3.40.1370.10">
    <property type="match status" value="1"/>
</dbReference>
<comment type="subcellular location">
    <subcellularLocation>
        <location evidence="8">Plastid</location>
        <location evidence="8">Chloroplast</location>
    </subcellularLocation>
</comment>
<protein>
    <recommendedName>
        <fullName evidence="7 8">Large ribosomal subunit protein uL4c</fullName>
    </recommendedName>
</protein>
<dbReference type="GO" id="GO:0005840">
    <property type="term" value="C:ribosome"/>
    <property type="evidence" value="ECO:0007669"/>
    <property type="project" value="UniProtKB-KW"/>
</dbReference>
<dbReference type="InterPro" id="IPR023574">
    <property type="entry name" value="Ribosomal_uL4_dom_sf"/>
</dbReference>
<keyword evidence="3 8" id="KW-0699">rRNA-binding</keyword>
<evidence type="ECO:0000256" key="6">
    <source>
        <dbReference type="ARBA" id="ARBA00023274"/>
    </source>
</evidence>
<proteinExistence type="inferred from homology"/>
<dbReference type="GO" id="GO:0009507">
    <property type="term" value="C:chloroplast"/>
    <property type="evidence" value="ECO:0007669"/>
    <property type="project" value="UniProtKB-SubCell"/>
</dbReference>
<geneLocation type="chloroplast" evidence="10"/>
<dbReference type="AlphaFoldDB" id="M4IUZ4"/>
<reference evidence="10" key="1">
    <citation type="journal article" date="2013" name="PLoS ONE">
        <title>Evolution of red algal plastid genomes: ancient architectures, introns, horizontal gene transfer, and taxonomic utility of plastid markers.</title>
        <authorList>
            <person name="Janouskovec J."/>
            <person name="Liu S.-L."/>
            <person name="Martone P.T."/>
            <person name="Carre W."/>
            <person name="Leblanc C."/>
            <person name="Collen J."/>
            <person name="Keeling P.J."/>
        </authorList>
    </citation>
    <scope>NUCLEOTIDE SEQUENCE</scope>
</reference>
<dbReference type="GO" id="GO:0019843">
    <property type="term" value="F:rRNA binding"/>
    <property type="evidence" value="ECO:0007669"/>
    <property type="project" value="UniProtKB-UniRule"/>
</dbReference>
<organism evidence="10">
    <name type="scientific">Calliarthron tuberculosum</name>
    <name type="common">Coralline red alga</name>
    <name type="synonym">Corallina tuberculosa</name>
    <dbReference type="NCBI Taxonomy" id="48942"/>
    <lineage>
        <taxon>Eukaryota</taxon>
        <taxon>Rhodophyta</taxon>
        <taxon>Florideophyceae</taxon>
        <taxon>Corallinophycidae</taxon>
        <taxon>Corallinales</taxon>
        <taxon>Corallinaceae</taxon>
        <taxon>Corallinoideae</taxon>
        <taxon>Calliarthron</taxon>
    </lineage>
</organism>
<feature type="region of interest" description="Disordered" evidence="9">
    <location>
        <begin position="51"/>
        <end position="77"/>
    </location>
</feature>
<dbReference type="PANTHER" id="PTHR10746:SF17">
    <property type="entry name" value="LARGE RIBOSOMAL SUBUNIT PROTEIN UL4C"/>
    <property type="match status" value="1"/>
</dbReference>
<evidence type="ECO:0000256" key="9">
    <source>
        <dbReference type="SAM" id="MobiDB-lite"/>
    </source>
</evidence>
<evidence type="ECO:0000256" key="1">
    <source>
        <dbReference type="ARBA" id="ARBA00004083"/>
    </source>
</evidence>
<keyword evidence="4 8" id="KW-0694">RNA-binding</keyword>
<dbReference type="RefSeq" id="YP_007878228.1">
    <property type="nucleotide sequence ID" value="NC_021075.1"/>
</dbReference>
<dbReference type="GO" id="GO:1990904">
    <property type="term" value="C:ribonucleoprotein complex"/>
    <property type="evidence" value="ECO:0007669"/>
    <property type="project" value="UniProtKB-KW"/>
</dbReference>
<dbReference type="GO" id="GO:0003735">
    <property type="term" value="F:structural constituent of ribosome"/>
    <property type="evidence" value="ECO:0007669"/>
    <property type="project" value="InterPro"/>
</dbReference>
<comment type="similarity">
    <text evidence="2 8">Belongs to the universal ribosomal protein uL4 family.</text>
</comment>
<keyword evidence="10" id="KW-0934">Plastid</keyword>
<evidence type="ECO:0000256" key="3">
    <source>
        <dbReference type="ARBA" id="ARBA00022730"/>
    </source>
</evidence>
<dbReference type="InterPro" id="IPR002136">
    <property type="entry name" value="Ribosomal_uL4"/>
</dbReference>
<evidence type="ECO:0000256" key="7">
    <source>
        <dbReference type="ARBA" id="ARBA00035208"/>
    </source>
</evidence>
<dbReference type="Pfam" id="PF00573">
    <property type="entry name" value="Ribosomal_L4"/>
    <property type="match status" value="1"/>
</dbReference>
<dbReference type="GeneID" id="15329199"/>
<evidence type="ECO:0000256" key="2">
    <source>
        <dbReference type="ARBA" id="ARBA00010528"/>
    </source>
</evidence>
<name>M4IUZ4_CALTB</name>
<evidence type="ECO:0000313" key="10">
    <source>
        <dbReference type="EMBL" id="AGA63839.1"/>
    </source>
</evidence>
<comment type="subunit">
    <text evidence="8">Part of the 50S ribosomal subunit.</text>
</comment>
<keyword evidence="5 8" id="KW-0689">Ribosomal protein</keyword>